<keyword evidence="14 21" id="KW-0496">Mitochondrion</keyword>
<evidence type="ECO:0000256" key="10">
    <source>
        <dbReference type="ARBA" id="ARBA00022982"/>
    </source>
</evidence>
<keyword evidence="9" id="KW-1278">Translocase</keyword>
<dbReference type="EC" id="7.1.1.2" evidence="3"/>
<feature type="domain" description="NADH:quinone oxidoreductase/Mrp antiporter transmembrane" evidence="19">
    <location>
        <begin position="108"/>
        <end position="385"/>
    </location>
</feature>
<evidence type="ECO:0000256" key="2">
    <source>
        <dbReference type="ARBA" id="ARBA00004448"/>
    </source>
</evidence>
<feature type="transmembrane region" description="Helical" evidence="18">
    <location>
        <begin position="455"/>
        <end position="473"/>
    </location>
</feature>
<feature type="domain" description="NADH dehydrogenase subunit 5 C-terminal" evidence="20">
    <location>
        <begin position="392"/>
        <end position="570"/>
    </location>
</feature>
<keyword evidence="7 18" id="KW-0812">Transmembrane</keyword>
<dbReference type="GO" id="GO:0005743">
    <property type="term" value="C:mitochondrial inner membrane"/>
    <property type="evidence" value="ECO:0007669"/>
    <property type="project" value="UniProtKB-SubCell"/>
</dbReference>
<feature type="transmembrane region" description="Helical" evidence="18">
    <location>
        <begin position="113"/>
        <end position="132"/>
    </location>
</feature>
<feature type="transmembrane region" description="Helical" evidence="18">
    <location>
        <begin position="297"/>
        <end position="321"/>
    </location>
</feature>
<feature type="transmembrane region" description="Helical" evidence="18">
    <location>
        <begin position="216"/>
        <end position="236"/>
    </location>
</feature>
<evidence type="ECO:0000256" key="11">
    <source>
        <dbReference type="ARBA" id="ARBA00022989"/>
    </source>
</evidence>
<dbReference type="PRINTS" id="PR01435">
    <property type="entry name" value="NPOXDRDTASE5"/>
</dbReference>
<keyword evidence="8" id="KW-0999">Mitochondrion inner membrane</keyword>
<feature type="transmembrane region" description="Helical" evidence="18">
    <location>
        <begin position="419"/>
        <end position="443"/>
    </location>
</feature>
<sequence>MNYKFCSGFFMVLCLMIMSLFFFIVSVYLIINDSLFFYEWMIISLNSGNVYMSIIFDWMSLIFMSFVFGISSLVLNYSMEYMYDDINSVRFFYLVLMFVFSMVFLIISPNLISILLGWDGLGLVSYCLVIYYQNSKSYNAGMLTALSNRVGDVMLLICIGWMMSFGSWHYLFYLSFLNNFYLFILMIIIASFTKSAQLPFSSWLPAAMAAPTPVSALVHSSTLVTAGVYLLIRFNFLIYNFYYIDFFIVISLLTMVMSGICANYEFDLKKIIALSTLSQLGFMMSVLMMGFPTMAFYHLLIHALFSALLFLCAGILIHCFWGNQDIRFMGGMVIQLPIVTSCMNISNLALCGFPFLAGFYSSDLIIELINLSMINFCYYLLFMFSVGLTVMYSFRLVYYSMCMNLNSFSYLCIFDCSKNMMFSILFMVFFSVFGGSFMGWLIFKSPNLICLPFDLKIITLLFVVMGGYFGYELGVFYSKYVFKNFVLTHFFSLMWFLPMFSTYYINNGFFYFGLFYFKSLDHGWGEYFGPFGLSNFIIKLSKFNQVIQFNNFKIYMLSFIFWMIFLFMLFI</sequence>
<dbReference type="PRINTS" id="PR01434">
    <property type="entry name" value="NADHDHGNASE5"/>
</dbReference>
<comment type="subcellular location">
    <subcellularLocation>
        <location evidence="2">Mitochondrion inner membrane</location>
        <topology evidence="2">Multi-pass membrane protein</topology>
    </subcellularLocation>
</comment>
<dbReference type="InterPro" id="IPR003945">
    <property type="entry name" value="NU5C-like"/>
</dbReference>
<dbReference type="PANTHER" id="PTHR42829">
    <property type="entry name" value="NADH-UBIQUINONE OXIDOREDUCTASE CHAIN 5"/>
    <property type="match status" value="1"/>
</dbReference>
<evidence type="ECO:0000256" key="18">
    <source>
        <dbReference type="SAM" id="Phobius"/>
    </source>
</evidence>
<evidence type="ECO:0000259" key="20">
    <source>
        <dbReference type="Pfam" id="PF06455"/>
    </source>
</evidence>
<evidence type="ECO:0000313" key="21">
    <source>
        <dbReference type="EMBL" id="QXP99393.1"/>
    </source>
</evidence>
<dbReference type="InterPro" id="IPR001750">
    <property type="entry name" value="ND/Mrp_TM"/>
</dbReference>
<keyword evidence="12" id="KW-0520">NAD</keyword>
<feature type="transmembrane region" description="Helical" evidence="18">
    <location>
        <begin position="376"/>
        <end position="398"/>
    </location>
</feature>
<evidence type="ECO:0000256" key="4">
    <source>
        <dbReference type="ARBA" id="ARBA00021096"/>
    </source>
</evidence>
<keyword evidence="5" id="KW-0813">Transport</keyword>
<evidence type="ECO:0000256" key="14">
    <source>
        <dbReference type="ARBA" id="ARBA00023128"/>
    </source>
</evidence>
<evidence type="ECO:0000256" key="7">
    <source>
        <dbReference type="ARBA" id="ARBA00022692"/>
    </source>
</evidence>
<evidence type="ECO:0000256" key="15">
    <source>
        <dbReference type="ARBA" id="ARBA00023136"/>
    </source>
</evidence>
<dbReference type="GO" id="GO:0008137">
    <property type="term" value="F:NADH dehydrogenase (ubiquinone) activity"/>
    <property type="evidence" value="ECO:0007669"/>
    <property type="project" value="UniProtKB-EC"/>
</dbReference>
<dbReference type="InterPro" id="IPR010934">
    <property type="entry name" value="NADH_DH_su5_C"/>
</dbReference>
<accession>A0A8F6HBS4</accession>
<evidence type="ECO:0000256" key="9">
    <source>
        <dbReference type="ARBA" id="ARBA00022967"/>
    </source>
</evidence>
<dbReference type="EMBL" id="MZ047309">
    <property type="protein sequence ID" value="QXP99393.1"/>
    <property type="molecule type" value="Genomic_DNA"/>
</dbReference>
<keyword evidence="10" id="KW-0249">Electron transport</keyword>
<evidence type="ECO:0000256" key="17">
    <source>
        <dbReference type="ARBA" id="ARBA00049551"/>
    </source>
</evidence>
<feature type="transmembrane region" description="Helical" evidence="18">
    <location>
        <begin position="333"/>
        <end position="356"/>
    </location>
</feature>
<keyword evidence="13" id="KW-0830">Ubiquinone</keyword>
<evidence type="ECO:0000256" key="16">
    <source>
        <dbReference type="ARBA" id="ARBA00031027"/>
    </source>
</evidence>
<keyword evidence="11 18" id="KW-1133">Transmembrane helix</keyword>
<evidence type="ECO:0000256" key="1">
    <source>
        <dbReference type="ARBA" id="ARBA00003257"/>
    </source>
</evidence>
<feature type="transmembrane region" description="Helical" evidence="18">
    <location>
        <begin position="9"/>
        <end position="31"/>
    </location>
</feature>
<reference evidence="21" key="1">
    <citation type="submission" date="2021-04" db="EMBL/GenBank/DDBJ databases">
        <title>The complete mitochondrial genome of Eoscarta assimilis (Hemipera: Cercopidae) and phylogenetic analysis of the Cercopidae.</title>
        <authorList>
            <person name="Yan Y."/>
            <person name="Hui D."/>
            <person name="Li H."/>
        </authorList>
    </citation>
    <scope>NUCLEOTIDE SEQUENCE</scope>
</reference>
<feature type="transmembrane region" description="Helical" evidence="18">
    <location>
        <begin position="153"/>
        <end position="174"/>
    </location>
</feature>
<feature type="transmembrane region" description="Helical" evidence="18">
    <location>
        <begin position="180"/>
        <end position="204"/>
    </location>
</feature>
<organism evidence="21">
    <name type="scientific">Eoscarta assimilis</name>
    <dbReference type="NCBI Taxonomy" id="2815129"/>
    <lineage>
        <taxon>Eukaryota</taxon>
        <taxon>Metazoa</taxon>
        <taxon>Ecdysozoa</taxon>
        <taxon>Arthropoda</taxon>
        <taxon>Hexapoda</taxon>
        <taxon>Insecta</taxon>
        <taxon>Pterygota</taxon>
        <taxon>Neoptera</taxon>
        <taxon>Paraneoptera</taxon>
        <taxon>Hemiptera</taxon>
        <taxon>Auchenorrhyncha</taxon>
        <taxon>Cercopoidea</taxon>
        <taxon>Cercopidae</taxon>
        <taxon>Cercopinae</taxon>
        <taxon>Eoscarta</taxon>
    </lineage>
</organism>
<gene>
    <name evidence="21" type="primary">ND5</name>
</gene>
<feature type="transmembrane region" description="Helical" evidence="18">
    <location>
        <begin position="552"/>
        <end position="570"/>
    </location>
</feature>
<keyword evidence="6" id="KW-0679">Respiratory chain</keyword>
<dbReference type="Pfam" id="PF06455">
    <property type="entry name" value="NADH5_C"/>
    <property type="match status" value="1"/>
</dbReference>
<name>A0A8F6HBS4_9HEMI</name>
<protein>
    <recommendedName>
        <fullName evidence="4">NADH-ubiquinone oxidoreductase chain 5</fullName>
        <ecNumber evidence="3">7.1.1.2</ecNumber>
    </recommendedName>
    <alternativeName>
        <fullName evidence="16">NADH dehydrogenase subunit 5</fullName>
    </alternativeName>
</protein>
<dbReference type="GO" id="GO:0003954">
    <property type="term" value="F:NADH dehydrogenase activity"/>
    <property type="evidence" value="ECO:0007669"/>
    <property type="project" value="TreeGrafter"/>
</dbReference>
<evidence type="ECO:0000256" key="3">
    <source>
        <dbReference type="ARBA" id="ARBA00012944"/>
    </source>
</evidence>
<dbReference type="GO" id="GO:0015990">
    <property type="term" value="P:electron transport coupled proton transport"/>
    <property type="evidence" value="ECO:0007669"/>
    <property type="project" value="TreeGrafter"/>
</dbReference>
<dbReference type="AlphaFoldDB" id="A0A8F6HBS4"/>
<evidence type="ECO:0000256" key="8">
    <source>
        <dbReference type="ARBA" id="ARBA00022792"/>
    </source>
</evidence>
<geneLocation type="mitochondrion" evidence="21"/>
<comment type="catalytic activity">
    <reaction evidence="17">
        <text>a ubiquinone + NADH + 5 H(+)(in) = a ubiquinol + NAD(+) + 4 H(+)(out)</text>
        <dbReference type="Rhea" id="RHEA:29091"/>
        <dbReference type="Rhea" id="RHEA-COMP:9565"/>
        <dbReference type="Rhea" id="RHEA-COMP:9566"/>
        <dbReference type="ChEBI" id="CHEBI:15378"/>
        <dbReference type="ChEBI" id="CHEBI:16389"/>
        <dbReference type="ChEBI" id="CHEBI:17976"/>
        <dbReference type="ChEBI" id="CHEBI:57540"/>
        <dbReference type="ChEBI" id="CHEBI:57945"/>
        <dbReference type="EC" id="7.1.1.2"/>
    </reaction>
</comment>
<feature type="transmembrane region" description="Helical" evidence="18">
    <location>
        <begin position="89"/>
        <end position="107"/>
    </location>
</feature>
<evidence type="ECO:0000256" key="5">
    <source>
        <dbReference type="ARBA" id="ARBA00022448"/>
    </source>
</evidence>
<feature type="transmembrane region" description="Helical" evidence="18">
    <location>
        <begin position="271"/>
        <end position="291"/>
    </location>
</feature>
<proteinExistence type="predicted"/>
<evidence type="ECO:0000256" key="13">
    <source>
        <dbReference type="ARBA" id="ARBA00023075"/>
    </source>
</evidence>
<dbReference type="Pfam" id="PF00361">
    <property type="entry name" value="Proton_antipo_M"/>
    <property type="match status" value="1"/>
</dbReference>
<evidence type="ECO:0000256" key="6">
    <source>
        <dbReference type="ARBA" id="ARBA00022660"/>
    </source>
</evidence>
<evidence type="ECO:0000256" key="12">
    <source>
        <dbReference type="ARBA" id="ARBA00023027"/>
    </source>
</evidence>
<dbReference type="PANTHER" id="PTHR42829:SF2">
    <property type="entry name" value="NADH-UBIQUINONE OXIDOREDUCTASE CHAIN 5"/>
    <property type="match status" value="1"/>
</dbReference>
<evidence type="ECO:0000259" key="19">
    <source>
        <dbReference type="Pfam" id="PF00361"/>
    </source>
</evidence>
<comment type="function">
    <text evidence="1">Core subunit of the mitochondrial membrane respiratory chain NADH dehydrogenase (Complex I) that is believed to belong to the minimal assembly required for catalysis. Complex I functions in the transfer of electrons from NADH to the respiratory chain. The immediate electron acceptor for the enzyme is believed to be ubiquinone.</text>
</comment>
<feature type="transmembrane region" description="Helical" evidence="18">
    <location>
        <begin position="485"/>
        <end position="505"/>
    </location>
</feature>
<feature type="transmembrane region" description="Helical" evidence="18">
    <location>
        <begin position="51"/>
        <end position="77"/>
    </location>
</feature>
<dbReference type="GO" id="GO:0042773">
    <property type="term" value="P:ATP synthesis coupled electron transport"/>
    <property type="evidence" value="ECO:0007669"/>
    <property type="project" value="InterPro"/>
</dbReference>
<feature type="transmembrane region" description="Helical" evidence="18">
    <location>
        <begin position="242"/>
        <end position="264"/>
    </location>
</feature>
<keyword evidence="15 18" id="KW-0472">Membrane</keyword>